<evidence type="ECO:0000256" key="1">
    <source>
        <dbReference type="SAM" id="MobiDB-lite"/>
    </source>
</evidence>
<reference evidence="3 4" key="1">
    <citation type="submission" date="2021-02" db="EMBL/GenBank/DDBJ databases">
        <title>Streptomyces spirodelae sp. nov., isolated from duckweed.</title>
        <authorList>
            <person name="Saimee Y."/>
            <person name="Duangmal K."/>
        </authorList>
    </citation>
    <scope>NUCLEOTIDE SEQUENCE [LARGE SCALE GENOMIC DNA]</scope>
    <source>
        <strain evidence="3 4">DSM 42105</strain>
    </source>
</reference>
<evidence type="ECO:0000259" key="2">
    <source>
        <dbReference type="Pfam" id="PF22322"/>
    </source>
</evidence>
<name>A0ABS3XZL9_9ACTN</name>
<feature type="region of interest" description="Disordered" evidence="1">
    <location>
        <begin position="373"/>
        <end position="421"/>
    </location>
</feature>
<proteinExistence type="predicted"/>
<dbReference type="RefSeq" id="WP_209212471.1">
    <property type="nucleotide sequence ID" value="NZ_JAFFZM010000013.1"/>
</dbReference>
<dbReference type="SUPFAM" id="SSF140453">
    <property type="entry name" value="EsxAB dimer-like"/>
    <property type="match status" value="1"/>
</dbReference>
<gene>
    <name evidence="3" type="ORF">JW613_21405</name>
</gene>
<feature type="domain" description="DUF6973" evidence="2">
    <location>
        <begin position="264"/>
        <end position="367"/>
    </location>
</feature>
<organism evidence="3 4">
    <name type="scientific">Streptomyces smyrnaeus</name>
    <dbReference type="NCBI Taxonomy" id="1387713"/>
    <lineage>
        <taxon>Bacteria</taxon>
        <taxon>Bacillati</taxon>
        <taxon>Actinomycetota</taxon>
        <taxon>Actinomycetes</taxon>
        <taxon>Kitasatosporales</taxon>
        <taxon>Streptomycetaceae</taxon>
        <taxon>Streptomyces</taxon>
    </lineage>
</organism>
<dbReference type="Pfam" id="PF22322">
    <property type="entry name" value="DUF6973"/>
    <property type="match status" value="1"/>
</dbReference>
<protein>
    <recommendedName>
        <fullName evidence="2">DUF6973 domain-containing protein</fullName>
    </recommendedName>
</protein>
<comment type="caution">
    <text evidence="3">The sequence shown here is derived from an EMBL/GenBank/DDBJ whole genome shotgun (WGS) entry which is preliminary data.</text>
</comment>
<sequence length="421" mass="46305">MTLTFRDIMSADATELENAAAAFRRMGKRFGELRTDYDARVRGQVARSSWEGLARVGYDEVARVSSGQFGDAKHQAQNIATLLTKAYDDLVDRKRTLGRRVKAAEEDRMSVDGDGRVTLDTTKLSEGERLARGHDNTFAEALDEEVAKWQSRIDAAVEAVNDTDAAIKKTLIAAVEPPDSRAAGAHGFNPEKVEYTPPGTRQDLDRILRDYQVDPDAGGLVEYPRNWVLHAGALVLEMNESVTAQEADMLDGLGLSGLKDFKEVKGKAFDAADDRFAPDIRNGNPDRNDNHNDAFRHTYWNALMTKKYGAQWTEKYATTHEARPGNQPEREAMDLYNNEIGRRIAQDHPDASEEELADLVEKAVRDGETVVVDHGGGRLTFSDRISSRETGEPKLQPPERGQPGKSSSLGGGSAVGEDSGS</sequence>
<evidence type="ECO:0000313" key="4">
    <source>
        <dbReference type="Proteomes" id="UP000721954"/>
    </source>
</evidence>
<dbReference type="Proteomes" id="UP000721954">
    <property type="component" value="Unassembled WGS sequence"/>
</dbReference>
<evidence type="ECO:0000313" key="3">
    <source>
        <dbReference type="EMBL" id="MBO8200846.1"/>
    </source>
</evidence>
<accession>A0ABS3XZL9</accession>
<dbReference type="GeneID" id="96261178"/>
<dbReference type="InterPro" id="IPR054246">
    <property type="entry name" value="DUF6973"/>
</dbReference>
<dbReference type="EMBL" id="JAFFZM010000013">
    <property type="protein sequence ID" value="MBO8200846.1"/>
    <property type="molecule type" value="Genomic_DNA"/>
</dbReference>
<keyword evidence="4" id="KW-1185">Reference proteome</keyword>
<dbReference type="InterPro" id="IPR036689">
    <property type="entry name" value="ESAT-6-like_sf"/>
</dbReference>